<feature type="region of interest" description="Disordered" evidence="1">
    <location>
        <begin position="1690"/>
        <end position="1714"/>
    </location>
</feature>
<evidence type="ECO:0000256" key="1">
    <source>
        <dbReference type="SAM" id="MobiDB-lite"/>
    </source>
</evidence>
<feature type="compositionally biased region" description="Low complexity" evidence="1">
    <location>
        <begin position="2318"/>
        <end position="2331"/>
    </location>
</feature>
<feature type="compositionally biased region" description="Low complexity" evidence="1">
    <location>
        <begin position="2556"/>
        <end position="2566"/>
    </location>
</feature>
<feature type="domain" description="DUF7507" evidence="3">
    <location>
        <begin position="1971"/>
        <end position="2072"/>
    </location>
</feature>
<feature type="region of interest" description="Disordered" evidence="1">
    <location>
        <begin position="961"/>
        <end position="989"/>
    </location>
</feature>
<accession>A0ABR7JE54</accession>
<feature type="domain" description="DUF7507" evidence="3">
    <location>
        <begin position="2579"/>
        <end position="2680"/>
    </location>
</feature>
<dbReference type="Pfam" id="PF13585">
    <property type="entry name" value="CHU_C"/>
    <property type="match status" value="1"/>
</dbReference>
<feature type="region of interest" description="Disordered" evidence="1">
    <location>
        <begin position="1205"/>
        <end position="1226"/>
    </location>
</feature>
<feature type="domain" description="DUF7507" evidence="3">
    <location>
        <begin position="1727"/>
        <end position="1827"/>
    </location>
</feature>
<dbReference type="PANTHER" id="PTHR34819">
    <property type="entry name" value="LARGE CYSTEINE-RICH PERIPLASMIC PROTEIN OMCB"/>
    <property type="match status" value="1"/>
</dbReference>
<feature type="domain" description="DUF7507" evidence="3">
    <location>
        <begin position="2946"/>
        <end position="3048"/>
    </location>
</feature>
<feature type="region of interest" description="Disordered" evidence="1">
    <location>
        <begin position="2791"/>
        <end position="2817"/>
    </location>
</feature>
<feature type="domain" description="DUF7507" evidence="3">
    <location>
        <begin position="2459"/>
        <end position="2559"/>
    </location>
</feature>
<dbReference type="NCBIfam" id="TIGR01451">
    <property type="entry name" value="B_ant_repeat"/>
    <property type="match status" value="19"/>
</dbReference>
<feature type="compositionally biased region" description="Polar residues" evidence="1">
    <location>
        <begin position="1088"/>
        <end position="1101"/>
    </location>
</feature>
<protein>
    <submittedName>
        <fullName evidence="4">DUF11 domain-containing protein</fullName>
    </submittedName>
</protein>
<feature type="compositionally biased region" description="Low complexity" evidence="1">
    <location>
        <begin position="1701"/>
        <end position="1714"/>
    </location>
</feature>
<feature type="domain" description="DUF7507" evidence="3">
    <location>
        <begin position="2213"/>
        <end position="2314"/>
    </location>
</feature>
<feature type="domain" description="DUF7507" evidence="3">
    <location>
        <begin position="2337"/>
        <end position="2438"/>
    </location>
</feature>
<feature type="region of interest" description="Disordered" evidence="1">
    <location>
        <begin position="2545"/>
        <end position="2566"/>
    </location>
</feature>
<dbReference type="Proteomes" id="UP000621670">
    <property type="component" value="Unassembled WGS sequence"/>
</dbReference>
<dbReference type="Pfam" id="PF24346">
    <property type="entry name" value="DUF7507"/>
    <property type="match status" value="19"/>
</dbReference>
<dbReference type="InterPro" id="IPR051172">
    <property type="entry name" value="Chlamydia_OmcB"/>
</dbReference>
<feature type="domain" description="DUF7507" evidence="3">
    <location>
        <begin position="1118"/>
        <end position="1219"/>
    </location>
</feature>
<feature type="domain" description="DUF7507" evidence="3">
    <location>
        <begin position="2092"/>
        <end position="2193"/>
    </location>
</feature>
<feature type="domain" description="DUF7507" evidence="3">
    <location>
        <begin position="1605"/>
        <end position="1706"/>
    </location>
</feature>
<dbReference type="InterPro" id="IPR013783">
    <property type="entry name" value="Ig-like_fold"/>
</dbReference>
<feature type="domain" description="DUF7507" evidence="3">
    <location>
        <begin position="1239"/>
        <end position="1340"/>
    </location>
</feature>
<feature type="region of interest" description="Disordered" evidence="1">
    <location>
        <begin position="2301"/>
        <end position="2331"/>
    </location>
</feature>
<evidence type="ECO:0000313" key="4">
    <source>
        <dbReference type="EMBL" id="MBC5862767.1"/>
    </source>
</evidence>
<sequence>MKQSYLPSILNWLKLDKTLKVNLLSLVILGLFFFSTNIAYSQCNFEVPRSFTTTNFDNLSVSSSTSGVCSSLLGCVIANESRLIDADETNNATASFGALGIGTIHRLRVTDGNTVYAAGSFAGFKIQPFVGLLNLDLLNGISIVTYLSGQPVESFSGASLLGLNVLSNPNDFIVGFNTSSAFDAIEIVFRSGVSALSSTKIYHAVLREYCAGPALNCNVSTKPQLPTFPVAINQTVTGISGVGLGTVANAENAINSDSDDFATLNFNLGVAATATFAIKNQVDVYPINTFAGFEIEYSNLAAVGALGNVVIATYLNGILREQSNGSNLIANTGLLNTSGRTPLGFVATQTFNEVRLIINQTLALNLGTTRIFGSVLQNFCAGPDLLCNTPTAMTAPLYPVFVNSANTGFDGVLCVGCNVTNTQFLIDNDPSNFATFNNTVGVGVIGKLAVKNQITDYPLGSFAGFNIETPALANVDALNGITIKTYLNGVLQETKSGSGALVAVGSNLLTGSGRQTLGFVTSTDYDEVQINFENTVAVSFGTIRVYNAVIQQFCEPTVVCDTTYFLSNPEFPVQVNSSRSGISGVVCVGCDVTNASNVVTADFSDFANITLVAGVGSTGSIAVQDQLFTYPPGTFAGFVIDDLGTLAQVDLFQSLTISTYNNGILVESKSAANLIDLAALGINVLGSVPGVYNVGFKTSQEFDEVRITVNGLASVINSINVYGAFVNTSESNDGATGNFNCFSASLLLTKDGTYNDFNGDGLVNVGDKIDYVFEIKNTSNESLTNVSLTDNNAVTSGLPIPSMPAGAADTNSYSAVYFITQQDIDAGVVYNLATITARTFFGSTVTATSTDPTPCVDCPPNPSCSSCTATALRQANTVSLVKTAVYNGNAAAAKVGDTITYTFTITNSGNTTLTNAVVTDAKLGLTNVSVSPSTLAPSESGTLTQNYTITQADIDAGSVTNSAVGTAQDPDNNTLSDTSGTAVDNDDSTITNLPKNSSLALVKSAVYNGNATAAQVGDTITYTFTITNTGNTTLTNAVVTDAKLGMTNVAVSPSTLASNASGTLTQNYTITQADIDAGTVTNSAIGSAKDPSNATVSDISGTTTTNDSPTVTTVPKTSSVALVKTAVYNGNATAAQVGDTITYTFTITNTGNTTLTNAVVTDAKLGMTNVAVSPSTLAPNASGTLTQNYTITQADIDAGSVTNSAVGSATDPSNATVSDTSGTTTTNDTATVTNLPKTSSVALVKTAVYNGNATAAQVGDTITYTFTITNTGNTTLTNAVVTDAKLGMTNVAVSPSTLAPNASGTLTQNYTITQADIDAGSVTNSAVGSATDPSNATVSDTSGTTTTNDTPTVTTVPSAPSTSSLALVKTAVYNGNAAAAQVGDIITYTFIITNTGNTTLTNVVVTDAKLGLINVAVSPSTLAVNASGTLTQNYTITQADIDAGTVTNSAIGSATDPSNVTVSDTSGTTTTNDTATVTNLPKTSSLALVKTAVYNGNATAAQVGDTITYTFTITNTGNTTLGNAVVSDAKLRMTNVAVSPSTLAPNASGTLTQNYTITQADIDAGTVTNSALGSATDPSNATVSDTSGTTTTNDTATLTNLPKTSSVALVKTAVYNGNATAAQVGDTITYTFTITNTGNSTLTNAVVTDAKLGLTNVALSPSTLAPNASGTLTQNYTITQADIDAGTVTNSATGSATDPSNATVSDTSGTTTTNDTATVTNLPKTSSVALVKMAVYNGNATAAQVGDTITYTFTITNTGNTTLTNAVVTDAKLGLTNVALSPSTLAPNASGTLTQNYTITQADINAGSVTNSAVGSATDRANVTVSDTSGTTIANDTATVTNLPKTSSVALVKTAVYNGNATAAQVGDTITYNFTINNTGNTTLSNAVVSDAKLGMTNVAVSPSTLAPNASGTLTQNYTITQADIDAGIVTNSAIGSATDPSNATASDTSGTTTTNDTATVTTVPSAPSASSVALVKTAVYNGNATAAQVGDIITYTFIINNTGNTTLTNAVVTDAKLGLTNVTVSPSTLAVNASGTLTQNYTITQADIDSGTVTNSAIGNATDPSNVTFSDTSGTTTTNDTVTVTNLPKTSSVALVKTAVYNGNATAAQVGDTITYTFTITNTGNTTLTNAVVTDAKLGMTNVAVSPSTLAANASGTLTQNYTITQADIDAGTVTNSAVGSATDPSNATVSDTSGTTTTNDTATITNLPKTSSVALVKTAVYNGNATAAQVGDTITYTFTITNTGNTTLSNAVVTDAKLGMTNVALSPSTLAPNASGTLTQNYTITQADINAGTVTNSAVGSATDPSNATVSDTSGTATTNDTPTVTTVPSAPSTSSVALVKTAVYNGNATAAQVGDTITYTFTITNTGNTTLSNAVVTDSKLGMTNVAVSPSTLAPNASGILTQNYMITQADIDAGSVTNSAVGSATDPSNATVSDTSGTTTTNDTATVTTVPKIASVALVKTAVYNGNATAAQAGDTITYTFTITNTGNTTLTNTFVTDAKLGLTNVVVSPSTLAPNASGTLTQNYTITQADIDAGTVTNSAVGSAKDPSNATVSDTSGTTTTNDTATVTTVPKTSSVALVKTAVYNGNATAAQIGDTITYTFTITNIGNTILTNAVVTDAKLGMTNVAVSPSTLAPNASGTLTQNYTITQADINAGSVTNSAVGSATDRANVTVSDTSGTTIANDTATVTNLPKTSSVALVKTAVYNGNATAAQVGDTITYNFTINNTGNTTLSNAVVSDAKLGMTNVAVSPSTLAPNASGTLTQNYTITQADIDAGIVTNSAIGSATDPSNATASDTSGTTTTNDTATVTTVPSAPSASSVALVKTAVYNGNATAAQVGDIITYTFIINNTGNTTLTNAVVTDAKLGLTNVTVSPSTLAVNASGTLTQNYTITQGDIDAGQVVNSALAAGRTPQNVLVQDTSGTSITNDTPTTTILNSVSSISLLKEGVYIDSNNDGIVNIGDRINYTFTVQNTGQTTLSNVMISDPNVIVVGPAIPTLVVNAINSTNFSASYLITQSDISAGVVYNLATVTSTNPKGMTVTATSSDPTPCVTCPVSPTCLTCTITELPINDCAVEVFNAVSPNTGDDFERILYIKGIECYPNNTVQIFDRWGVKVFDLAGYNNTNKAFRGMSEGRVTIQQSSGLPTGTYFYVIDYTNFAGEKIEKTGYLHLEND</sequence>
<feature type="region of interest" description="Disordered" evidence="1">
    <location>
        <begin position="1324"/>
        <end position="1360"/>
    </location>
</feature>
<feature type="domain" description="DUF7507" evidence="3">
    <location>
        <begin position="1847"/>
        <end position="1948"/>
    </location>
</feature>
<feature type="region of interest" description="Disordered" evidence="1">
    <location>
        <begin position="1938"/>
        <end position="1964"/>
    </location>
</feature>
<keyword evidence="2" id="KW-0472">Membrane</keyword>
<feature type="compositionally biased region" description="Polar residues" evidence="1">
    <location>
        <begin position="1324"/>
        <end position="1336"/>
    </location>
</feature>
<proteinExistence type="predicted"/>
<dbReference type="InterPro" id="IPR055354">
    <property type="entry name" value="DUF7507"/>
</dbReference>
<keyword evidence="2" id="KW-0812">Transmembrane</keyword>
<feature type="domain" description="DUF7507" evidence="3">
    <location>
        <begin position="1484"/>
        <end position="1585"/>
    </location>
</feature>
<feature type="compositionally biased region" description="Low complexity" evidence="1">
    <location>
        <begin position="1337"/>
        <end position="1360"/>
    </location>
</feature>
<feature type="compositionally biased region" description="Polar residues" evidence="1">
    <location>
        <begin position="1690"/>
        <end position="1700"/>
    </location>
</feature>
<feature type="domain" description="DUF7507" evidence="3">
    <location>
        <begin position="744"/>
        <end position="847"/>
    </location>
</feature>
<feature type="compositionally biased region" description="Low complexity" evidence="1">
    <location>
        <begin position="2795"/>
        <end position="2817"/>
    </location>
</feature>
<feature type="domain" description="DUF7507" evidence="3">
    <location>
        <begin position="2700"/>
        <end position="2801"/>
    </location>
</feature>
<dbReference type="Gene3D" id="2.60.40.10">
    <property type="entry name" value="Immunoglobulins"/>
    <property type="match status" value="1"/>
</dbReference>
<dbReference type="PANTHER" id="PTHR34819:SF3">
    <property type="entry name" value="CELL SURFACE PROTEIN"/>
    <property type="match status" value="1"/>
</dbReference>
<evidence type="ECO:0000259" key="3">
    <source>
        <dbReference type="Pfam" id="PF24346"/>
    </source>
</evidence>
<dbReference type="InterPro" id="IPR047589">
    <property type="entry name" value="DUF11_rpt"/>
</dbReference>
<comment type="caution">
    <text evidence="4">The sequence shown here is derived from an EMBL/GenBank/DDBJ whole genome shotgun (WGS) entry which is preliminary data.</text>
</comment>
<dbReference type="EMBL" id="JACRUM010000002">
    <property type="protein sequence ID" value="MBC5862767.1"/>
    <property type="molecule type" value="Genomic_DNA"/>
</dbReference>
<feature type="region of interest" description="Disordered" evidence="1">
    <location>
        <begin position="1088"/>
        <end position="1111"/>
    </location>
</feature>
<evidence type="ECO:0000313" key="5">
    <source>
        <dbReference type="Proteomes" id="UP000621670"/>
    </source>
</evidence>
<dbReference type="RefSeq" id="WP_166133946.1">
    <property type="nucleotide sequence ID" value="NZ_JAAOBY010000002.1"/>
</dbReference>
<feature type="domain" description="DUF7507" evidence="3">
    <location>
        <begin position="1363"/>
        <end position="1464"/>
    </location>
</feature>
<evidence type="ECO:0000256" key="2">
    <source>
        <dbReference type="SAM" id="Phobius"/>
    </source>
</evidence>
<keyword evidence="2" id="KW-1133">Transmembrane helix</keyword>
<organism evidence="4 5">
    <name type="scientific">Flavobacterium turcicum</name>
    <dbReference type="NCBI Taxonomy" id="2764718"/>
    <lineage>
        <taxon>Bacteria</taxon>
        <taxon>Pseudomonadati</taxon>
        <taxon>Bacteroidota</taxon>
        <taxon>Flavobacteriia</taxon>
        <taxon>Flavobacteriales</taxon>
        <taxon>Flavobacteriaceae</taxon>
        <taxon>Flavobacterium</taxon>
    </lineage>
</organism>
<feature type="region of interest" description="Disordered" evidence="1">
    <location>
        <begin position="1573"/>
        <end position="1593"/>
    </location>
</feature>
<gene>
    <name evidence="4" type="ORF">H8R26_04975</name>
</gene>
<feature type="compositionally biased region" description="Polar residues" evidence="1">
    <location>
        <begin position="2301"/>
        <end position="2317"/>
    </location>
</feature>
<feature type="domain" description="DUF7507" evidence="3">
    <location>
        <begin position="997"/>
        <end position="1098"/>
    </location>
</feature>
<feature type="domain" description="DUF7507" evidence="3">
    <location>
        <begin position="877"/>
        <end position="977"/>
    </location>
</feature>
<reference evidence="4 5" key="1">
    <citation type="submission" date="2020-08" db="EMBL/GenBank/DDBJ databases">
        <title>Description of novel Flavobacterium F-400 isolate.</title>
        <authorList>
            <person name="Saticioglu I."/>
            <person name="Duman M."/>
            <person name="Altun S."/>
        </authorList>
    </citation>
    <scope>NUCLEOTIDE SEQUENCE [LARGE SCALE GENOMIC DNA]</scope>
    <source>
        <strain evidence="4 5">F-400</strain>
    </source>
</reference>
<feature type="compositionally biased region" description="Low complexity" evidence="1">
    <location>
        <begin position="1581"/>
        <end position="1593"/>
    </location>
</feature>
<feature type="compositionally biased region" description="Low complexity" evidence="1">
    <location>
        <begin position="1214"/>
        <end position="1226"/>
    </location>
</feature>
<keyword evidence="5" id="KW-1185">Reference proteome</keyword>
<feature type="compositionally biased region" description="Polar residues" evidence="1">
    <location>
        <begin position="2545"/>
        <end position="2555"/>
    </location>
</feature>
<name>A0ABR7JE54_9FLAO</name>
<feature type="domain" description="DUF7507" evidence="3">
    <location>
        <begin position="2824"/>
        <end position="2925"/>
    </location>
</feature>
<feature type="compositionally biased region" description="Low complexity" evidence="1">
    <location>
        <begin position="1942"/>
        <end position="1964"/>
    </location>
</feature>
<feature type="compositionally biased region" description="Low complexity" evidence="1">
    <location>
        <begin position="1102"/>
        <end position="1111"/>
    </location>
</feature>
<feature type="transmembrane region" description="Helical" evidence="2">
    <location>
        <begin position="21"/>
        <end position="40"/>
    </location>
</feature>